<evidence type="ECO:0000256" key="7">
    <source>
        <dbReference type="ARBA" id="ARBA00023136"/>
    </source>
</evidence>
<feature type="transmembrane region" description="Helical" evidence="8">
    <location>
        <begin position="40"/>
        <end position="61"/>
    </location>
</feature>
<accession>A0A6V8NA38</accession>
<feature type="transmembrane region" description="Helical" evidence="8">
    <location>
        <begin position="151"/>
        <end position="171"/>
    </location>
</feature>
<reference evidence="10" key="1">
    <citation type="submission" date="2020-06" db="EMBL/GenBank/DDBJ databases">
        <title>Draft genomic sequecing of Geomonas sp. Red745.</title>
        <authorList>
            <person name="Itoh H."/>
            <person name="Xu Z.X."/>
            <person name="Ushijima N."/>
            <person name="Masuda Y."/>
            <person name="Shiratori Y."/>
            <person name="Senoo K."/>
        </authorList>
    </citation>
    <scope>NUCLEOTIDE SEQUENCE [LARGE SCALE GENOMIC DNA]</scope>
    <source>
        <strain evidence="10">Red745</strain>
    </source>
</reference>
<comment type="subcellular location">
    <subcellularLocation>
        <location evidence="1 8">Cell membrane</location>
        <topology evidence="1 8">Multi-pass membrane protein</topology>
    </subcellularLocation>
</comment>
<gene>
    <name evidence="9" type="ORF">GMLC_16980</name>
</gene>
<organism evidence="9 10">
    <name type="scientific">Geomonas limicola</name>
    <dbReference type="NCBI Taxonomy" id="2740186"/>
    <lineage>
        <taxon>Bacteria</taxon>
        <taxon>Pseudomonadati</taxon>
        <taxon>Thermodesulfobacteriota</taxon>
        <taxon>Desulfuromonadia</taxon>
        <taxon>Geobacterales</taxon>
        <taxon>Geobacteraceae</taxon>
        <taxon>Geomonas</taxon>
    </lineage>
</organism>
<dbReference type="InterPro" id="IPR052017">
    <property type="entry name" value="TSUP"/>
</dbReference>
<name>A0A6V8NA38_9BACT</name>
<evidence type="ECO:0000256" key="6">
    <source>
        <dbReference type="ARBA" id="ARBA00022989"/>
    </source>
</evidence>
<dbReference type="PANTHER" id="PTHR30269">
    <property type="entry name" value="TRANSMEMBRANE PROTEIN YFCA"/>
    <property type="match status" value="1"/>
</dbReference>
<evidence type="ECO:0000313" key="10">
    <source>
        <dbReference type="Proteomes" id="UP000587586"/>
    </source>
</evidence>
<keyword evidence="7 8" id="KW-0472">Membrane</keyword>
<evidence type="ECO:0000256" key="4">
    <source>
        <dbReference type="ARBA" id="ARBA00022475"/>
    </source>
</evidence>
<keyword evidence="3" id="KW-0813">Transport</keyword>
<feature type="transmembrane region" description="Helical" evidence="8">
    <location>
        <begin position="201"/>
        <end position="219"/>
    </location>
</feature>
<proteinExistence type="inferred from homology"/>
<evidence type="ECO:0000256" key="8">
    <source>
        <dbReference type="RuleBase" id="RU363041"/>
    </source>
</evidence>
<comment type="similarity">
    <text evidence="2 8">Belongs to the 4-toluene sulfonate uptake permease (TSUP) (TC 2.A.102) family.</text>
</comment>
<dbReference type="PANTHER" id="PTHR30269:SF0">
    <property type="entry name" value="MEMBRANE TRANSPORTER PROTEIN YFCA-RELATED"/>
    <property type="match status" value="1"/>
</dbReference>
<evidence type="ECO:0000256" key="5">
    <source>
        <dbReference type="ARBA" id="ARBA00022692"/>
    </source>
</evidence>
<feature type="transmembrane region" description="Helical" evidence="8">
    <location>
        <begin position="102"/>
        <end position="120"/>
    </location>
</feature>
<dbReference type="Pfam" id="PF01925">
    <property type="entry name" value="TauE"/>
    <property type="match status" value="1"/>
</dbReference>
<feature type="transmembrane region" description="Helical" evidence="8">
    <location>
        <begin position="178"/>
        <end position="195"/>
    </location>
</feature>
<evidence type="ECO:0000313" key="9">
    <source>
        <dbReference type="EMBL" id="GFO68119.1"/>
    </source>
</evidence>
<feature type="transmembrane region" description="Helical" evidence="8">
    <location>
        <begin position="231"/>
        <end position="248"/>
    </location>
</feature>
<keyword evidence="6 8" id="KW-1133">Transmembrane helix</keyword>
<feature type="transmembrane region" description="Helical" evidence="8">
    <location>
        <begin position="73"/>
        <end position="96"/>
    </location>
</feature>
<keyword evidence="5 8" id="KW-0812">Transmembrane</keyword>
<comment type="caution">
    <text evidence="9">The sequence shown here is derived from an EMBL/GenBank/DDBJ whole genome shotgun (WGS) entry which is preliminary data.</text>
</comment>
<dbReference type="AlphaFoldDB" id="A0A6V8NA38"/>
<sequence>MEHPLLIFFAGLLAGVMNSAAGGGSFVTLPVLVFAGVPSVIANASSTVALFPGSFAGAWAYRHDFVPFEGVSIRALWIASVLGGLAGALLLLFTPVTTFDRIFPWLLLFGTLAFTFGRQAGAALRRVVHIGPAALLLGQFVLAIYGGYFGGAVGIMTLAVWSLFFTANINAMNAAKTLLVGSMNATAVVCFVIAGKVWWPQALVMMASAVVGGYFGAHYTRKLPQDKVRRGITVLTFLMTAAVFYRTYH</sequence>
<dbReference type="GO" id="GO:0005886">
    <property type="term" value="C:plasma membrane"/>
    <property type="evidence" value="ECO:0007669"/>
    <property type="project" value="UniProtKB-SubCell"/>
</dbReference>
<dbReference type="InterPro" id="IPR002781">
    <property type="entry name" value="TM_pro_TauE-like"/>
</dbReference>
<dbReference type="Proteomes" id="UP000587586">
    <property type="component" value="Unassembled WGS sequence"/>
</dbReference>
<dbReference type="RefSeq" id="WP_183360646.1">
    <property type="nucleotide sequence ID" value="NZ_BLXZ01000003.1"/>
</dbReference>
<evidence type="ECO:0000256" key="1">
    <source>
        <dbReference type="ARBA" id="ARBA00004651"/>
    </source>
</evidence>
<keyword evidence="10" id="KW-1185">Reference proteome</keyword>
<evidence type="ECO:0000256" key="2">
    <source>
        <dbReference type="ARBA" id="ARBA00009142"/>
    </source>
</evidence>
<keyword evidence="4 8" id="KW-1003">Cell membrane</keyword>
<dbReference type="EMBL" id="BLXZ01000003">
    <property type="protein sequence ID" value="GFO68119.1"/>
    <property type="molecule type" value="Genomic_DNA"/>
</dbReference>
<protein>
    <recommendedName>
        <fullName evidence="8">Probable membrane transporter protein</fullName>
    </recommendedName>
</protein>
<evidence type="ECO:0000256" key="3">
    <source>
        <dbReference type="ARBA" id="ARBA00022448"/>
    </source>
</evidence>